<dbReference type="Proteomes" id="UP000552864">
    <property type="component" value="Unassembled WGS sequence"/>
</dbReference>
<protein>
    <submittedName>
        <fullName evidence="4">FecR family protein</fullName>
    </submittedName>
</protein>
<organism evidence="4 5">
    <name type="scientific">Chitinophaga eiseniae</name>
    <dbReference type="NCBI Taxonomy" id="634771"/>
    <lineage>
        <taxon>Bacteria</taxon>
        <taxon>Pseudomonadati</taxon>
        <taxon>Bacteroidota</taxon>
        <taxon>Chitinophagia</taxon>
        <taxon>Chitinophagales</taxon>
        <taxon>Chitinophagaceae</taxon>
        <taxon>Chitinophaga</taxon>
    </lineage>
</organism>
<feature type="domain" description="Protein FecR C-terminal" evidence="3">
    <location>
        <begin position="256"/>
        <end position="323"/>
    </location>
</feature>
<evidence type="ECO:0000256" key="1">
    <source>
        <dbReference type="SAM" id="Phobius"/>
    </source>
</evidence>
<gene>
    <name evidence="4" type="ORF">HGH91_20875</name>
</gene>
<dbReference type="InterPro" id="IPR006860">
    <property type="entry name" value="FecR"/>
</dbReference>
<keyword evidence="1" id="KW-0472">Membrane</keyword>
<feature type="transmembrane region" description="Helical" evidence="1">
    <location>
        <begin position="79"/>
        <end position="101"/>
    </location>
</feature>
<evidence type="ECO:0000313" key="4">
    <source>
        <dbReference type="EMBL" id="NLR81096.1"/>
    </source>
</evidence>
<keyword evidence="5" id="KW-1185">Reference proteome</keyword>
<dbReference type="AlphaFoldDB" id="A0A847STN4"/>
<dbReference type="Pfam" id="PF16344">
    <property type="entry name" value="FecR_C"/>
    <property type="match status" value="1"/>
</dbReference>
<dbReference type="PANTHER" id="PTHR30273:SF2">
    <property type="entry name" value="PROTEIN FECR"/>
    <property type="match status" value="1"/>
</dbReference>
<feature type="domain" description="FecR protein" evidence="2">
    <location>
        <begin position="116"/>
        <end position="210"/>
    </location>
</feature>
<accession>A0A847STN4</accession>
<comment type="caution">
    <text evidence="4">The sequence shown here is derived from an EMBL/GenBank/DDBJ whole genome shotgun (WGS) entry which is preliminary data.</text>
</comment>
<dbReference type="Gene3D" id="2.60.120.1440">
    <property type="match status" value="1"/>
</dbReference>
<dbReference type="EMBL" id="JABAHZ010000005">
    <property type="protein sequence ID" value="NLR81096.1"/>
    <property type="molecule type" value="Genomic_DNA"/>
</dbReference>
<evidence type="ECO:0000259" key="2">
    <source>
        <dbReference type="Pfam" id="PF04773"/>
    </source>
</evidence>
<name>A0A847STN4_9BACT</name>
<sequence length="326" mass="36167">MNDHLKQLIRQGFNGSLPPDGRQELRDLLAQTDDAVLEDVLSGIWMEYEGSVPVKMDIDELMKGLQVTPARTSSRTLRLALRIAASILLPLLLGTSIFYYVKERKWASLAASTINIESKNGGKTNIMLPDGSLVALRSGTALSYPASFGSDKRTVSVKGEAYFEVAKNEEVPFYVVTDLLTIEVLGTTFNVNAYDGADSVATSLVEGAVRLTTHEATPRTVILQPNEKAVYHKTSKKLSISRIDAVQEAAWTRDVLVFKSAKFPDVMKKLEQQYHVTIKMEGDRYNNDTFTGTFGEENIDAILSALKLHYNFSYTKSNGVITVRFK</sequence>
<proteinExistence type="predicted"/>
<dbReference type="GO" id="GO:0016989">
    <property type="term" value="F:sigma factor antagonist activity"/>
    <property type="evidence" value="ECO:0007669"/>
    <property type="project" value="TreeGrafter"/>
</dbReference>
<keyword evidence="1" id="KW-0812">Transmembrane</keyword>
<dbReference type="RefSeq" id="WP_168740748.1">
    <property type="nucleotide sequence ID" value="NZ_JABAHZ010000005.1"/>
</dbReference>
<dbReference type="FunFam" id="2.60.120.1440:FF:000001">
    <property type="entry name" value="Putative anti-sigma factor"/>
    <property type="match status" value="1"/>
</dbReference>
<dbReference type="InterPro" id="IPR012373">
    <property type="entry name" value="Ferrdict_sens_TM"/>
</dbReference>
<evidence type="ECO:0000313" key="5">
    <source>
        <dbReference type="Proteomes" id="UP000552864"/>
    </source>
</evidence>
<evidence type="ECO:0000259" key="3">
    <source>
        <dbReference type="Pfam" id="PF16344"/>
    </source>
</evidence>
<reference evidence="4 5" key="1">
    <citation type="submission" date="2020-04" db="EMBL/GenBank/DDBJ databases">
        <authorList>
            <person name="Yin C."/>
        </authorList>
    </citation>
    <scope>NUCLEOTIDE SEQUENCE [LARGE SCALE GENOMIC DNA]</scope>
    <source>
        <strain evidence="4 5">Ak56</strain>
    </source>
</reference>
<dbReference type="InterPro" id="IPR032508">
    <property type="entry name" value="FecR_C"/>
</dbReference>
<dbReference type="Pfam" id="PF04773">
    <property type="entry name" value="FecR"/>
    <property type="match status" value="1"/>
</dbReference>
<dbReference type="Gene3D" id="3.55.50.30">
    <property type="match status" value="1"/>
</dbReference>
<keyword evidence="1" id="KW-1133">Transmembrane helix</keyword>
<dbReference type="PANTHER" id="PTHR30273">
    <property type="entry name" value="PERIPLASMIC SIGNAL SENSOR AND SIGMA FACTOR ACTIVATOR FECR-RELATED"/>
    <property type="match status" value="1"/>
</dbReference>